<proteinExistence type="predicted"/>
<sequence length="261" mass="28456">MEPGATTAPHTHKSTAALDNNASLQTELSLVTLVMTERATFATQTAGRKMADVTWLPPRDRASRSVPNGCCARNQSLARLSARISRTLSVCAVALPLARWVRNAVARSTLKLSNRAFVRKFNTEASFFNNGFANSAGGQRTFFYVDHGFEFLPARRVLAADGLHTSFEGTALLASHIKDISFGEKRNTRSEWSDPTIAEAAATETTEVPLTSQEEFPRLPPPPPHPAQSLPHAPVTLPPRTNSRTNSPRRMSAGIRQPQVS</sequence>
<gene>
    <name evidence="1" type="ORF">HPB50_004771</name>
</gene>
<dbReference type="Proteomes" id="UP000821845">
    <property type="component" value="Chromosome 1"/>
</dbReference>
<evidence type="ECO:0000313" key="2">
    <source>
        <dbReference type="Proteomes" id="UP000821845"/>
    </source>
</evidence>
<name>A0ACB7TD52_HYAAI</name>
<keyword evidence="2" id="KW-1185">Reference proteome</keyword>
<protein>
    <submittedName>
        <fullName evidence="1">Uncharacterized protein</fullName>
    </submittedName>
</protein>
<evidence type="ECO:0000313" key="1">
    <source>
        <dbReference type="EMBL" id="KAH6944745.1"/>
    </source>
</evidence>
<dbReference type="EMBL" id="CM023481">
    <property type="protein sequence ID" value="KAH6944745.1"/>
    <property type="molecule type" value="Genomic_DNA"/>
</dbReference>
<organism evidence="1 2">
    <name type="scientific">Hyalomma asiaticum</name>
    <name type="common">Tick</name>
    <dbReference type="NCBI Taxonomy" id="266040"/>
    <lineage>
        <taxon>Eukaryota</taxon>
        <taxon>Metazoa</taxon>
        <taxon>Ecdysozoa</taxon>
        <taxon>Arthropoda</taxon>
        <taxon>Chelicerata</taxon>
        <taxon>Arachnida</taxon>
        <taxon>Acari</taxon>
        <taxon>Parasitiformes</taxon>
        <taxon>Ixodida</taxon>
        <taxon>Ixodoidea</taxon>
        <taxon>Ixodidae</taxon>
        <taxon>Hyalomminae</taxon>
        <taxon>Hyalomma</taxon>
    </lineage>
</organism>
<accession>A0ACB7TD52</accession>
<comment type="caution">
    <text evidence="1">The sequence shown here is derived from an EMBL/GenBank/DDBJ whole genome shotgun (WGS) entry which is preliminary data.</text>
</comment>
<reference evidence="1" key="1">
    <citation type="submission" date="2020-05" db="EMBL/GenBank/DDBJ databases">
        <title>Large-scale comparative analyses of tick genomes elucidate their genetic diversity and vector capacities.</title>
        <authorList>
            <person name="Jia N."/>
            <person name="Wang J."/>
            <person name="Shi W."/>
            <person name="Du L."/>
            <person name="Sun Y."/>
            <person name="Zhan W."/>
            <person name="Jiang J."/>
            <person name="Wang Q."/>
            <person name="Zhang B."/>
            <person name="Ji P."/>
            <person name="Sakyi L.B."/>
            <person name="Cui X."/>
            <person name="Yuan T."/>
            <person name="Jiang B."/>
            <person name="Yang W."/>
            <person name="Lam T.T.-Y."/>
            <person name="Chang Q."/>
            <person name="Ding S."/>
            <person name="Wang X."/>
            <person name="Zhu J."/>
            <person name="Ruan X."/>
            <person name="Zhao L."/>
            <person name="Wei J."/>
            <person name="Que T."/>
            <person name="Du C."/>
            <person name="Cheng J."/>
            <person name="Dai P."/>
            <person name="Han X."/>
            <person name="Huang E."/>
            <person name="Gao Y."/>
            <person name="Liu J."/>
            <person name="Shao H."/>
            <person name="Ye R."/>
            <person name="Li L."/>
            <person name="Wei W."/>
            <person name="Wang X."/>
            <person name="Wang C."/>
            <person name="Yang T."/>
            <person name="Huo Q."/>
            <person name="Li W."/>
            <person name="Guo W."/>
            <person name="Chen H."/>
            <person name="Zhou L."/>
            <person name="Ni X."/>
            <person name="Tian J."/>
            <person name="Zhou Y."/>
            <person name="Sheng Y."/>
            <person name="Liu T."/>
            <person name="Pan Y."/>
            <person name="Xia L."/>
            <person name="Li J."/>
            <person name="Zhao F."/>
            <person name="Cao W."/>
        </authorList>
    </citation>
    <scope>NUCLEOTIDE SEQUENCE</scope>
    <source>
        <strain evidence="1">Hyas-2018</strain>
    </source>
</reference>